<proteinExistence type="predicted"/>
<keyword evidence="2" id="KW-1185">Reference proteome</keyword>
<dbReference type="InterPro" id="IPR023214">
    <property type="entry name" value="HAD_sf"/>
</dbReference>
<dbReference type="OrthoDB" id="9785423at2"/>
<dbReference type="RefSeq" id="WP_106226393.1">
    <property type="nucleotide sequence ID" value="NZ_PVTV01000011.1"/>
</dbReference>
<dbReference type="SUPFAM" id="SSF56784">
    <property type="entry name" value="HAD-like"/>
    <property type="match status" value="1"/>
</dbReference>
<dbReference type="Proteomes" id="UP000238308">
    <property type="component" value="Unassembled WGS sequence"/>
</dbReference>
<dbReference type="Gene3D" id="3.40.50.1000">
    <property type="entry name" value="HAD superfamily/HAD-like"/>
    <property type="match status" value="1"/>
</dbReference>
<dbReference type="EMBL" id="PVTV01000011">
    <property type="protein sequence ID" value="PRY99047.1"/>
    <property type="molecule type" value="Genomic_DNA"/>
</dbReference>
<accession>A0A2T0XJH0</accession>
<protein>
    <submittedName>
        <fullName evidence="1">Haloacid dehalogenase-like hydrolase</fullName>
    </submittedName>
</protein>
<evidence type="ECO:0000313" key="1">
    <source>
        <dbReference type="EMBL" id="PRY99047.1"/>
    </source>
</evidence>
<dbReference type="InterPro" id="IPR036412">
    <property type="entry name" value="HAD-like_sf"/>
</dbReference>
<comment type="caution">
    <text evidence="1">The sequence shown here is derived from an EMBL/GenBank/DDBJ whole genome shotgun (WGS) entry which is preliminary data.</text>
</comment>
<evidence type="ECO:0000313" key="2">
    <source>
        <dbReference type="Proteomes" id="UP000238308"/>
    </source>
</evidence>
<dbReference type="AlphaFoldDB" id="A0A2T0XJH0"/>
<keyword evidence="1" id="KW-0378">Hydrolase</keyword>
<gene>
    <name evidence="1" type="ORF">BCM14_0485</name>
</gene>
<sequence length="286" mass="32462">MSDVIALIFDFDDTLAPDSTSGFLESIGVDTQQFWSGRVDPLLNQDWDPVPAYLHEMIELSKSRAASSGGAEAIKQADLVNWGQRLPLHVGVATLFTRLREQVRKRHPQVQLEFYLISSGIGDVVRNTPIAKEFTDIWASEFIYDETGGISFPRRIVSFTDKTRYLFHIQKGIVGPAYVGKPFEVNRKVAEDRLRVPFDQMVFVGDGYTDIPCFSVVKRGGGYAFGVWDPKHRDKRSRAWGFIEDGRVSNLNQARYDEDAELYQWLEEALTSLASRVALKSRQYRG</sequence>
<dbReference type="CDD" id="cd01427">
    <property type="entry name" value="HAD_like"/>
    <property type="match status" value="1"/>
</dbReference>
<reference evidence="1 2" key="1">
    <citation type="submission" date="2018-03" db="EMBL/GenBank/DDBJ databases">
        <title>Genomic Encyclopedia of Type Strains, Phase III (KMG-III): the genomes of soil and plant-associated and newly described type strains.</title>
        <authorList>
            <person name="Whitman W."/>
        </authorList>
    </citation>
    <scope>NUCLEOTIDE SEQUENCE [LARGE SCALE GENOMIC DNA]</scope>
    <source>
        <strain evidence="1 2">MWH-P2sevCIIIb</strain>
    </source>
</reference>
<dbReference type="GO" id="GO:0016787">
    <property type="term" value="F:hydrolase activity"/>
    <property type="evidence" value="ECO:0007669"/>
    <property type="project" value="UniProtKB-KW"/>
</dbReference>
<organism evidence="1 2">
    <name type="scientific">Jezberella montanilacus</name>
    <dbReference type="NCBI Taxonomy" id="323426"/>
    <lineage>
        <taxon>Bacteria</taxon>
        <taxon>Pseudomonadati</taxon>
        <taxon>Pseudomonadota</taxon>
        <taxon>Betaproteobacteria</taxon>
        <taxon>Burkholderiales</taxon>
        <taxon>Alcaligenaceae</taxon>
        <taxon>Jezberella</taxon>
    </lineage>
</organism>
<name>A0A2T0XJH0_9BURK</name>